<sequence length="110" mass="12959">MLKLTELKNWTHLKTEVNVGTTNSKEIVEYLFMEPSEPVLSEIQKLPPLKGEVSFRQALFTRKRLKETKGQSLVISKFHWMLDGMTVTDECLKQFVHFLIRLRSESYEKE</sequence>
<gene>
    <name evidence="1" type="ORF">DXA38_16630</name>
</gene>
<name>A0A3E2VP33_CLOIN</name>
<comment type="caution">
    <text evidence="1">The sequence shown here is derived from an EMBL/GenBank/DDBJ whole genome shotgun (WGS) entry which is preliminary data.</text>
</comment>
<reference evidence="1 2" key="1">
    <citation type="submission" date="2018-08" db="EMBL/GenBank/DDBJ databases">
        <title>A genome reference for cultivated species of the human gut microbiota.</title>
        <authorList>
            <person name="Zou Y."/>
            <person name="Xue W."/>
            <person name="Luo G."/>
        </authorList>
    </citation>
    <scope>NUCLEOTIDE SEQUENCE [LARGE SCALE GENOMIC DNA]</scope>
    <source>
        <strain evidence="1 2">OF01-2LB</strain>
    </source>
</reference>
<evidence type="ECO:0000313" key="1">
    <source>
        <dbReference type="EMBL" id="RGC12468.1"/>
    </source>
</evidence>
<dbReference type="Proteomes" id="UP000260025">
    <property type="component" value="Unassembled WGS sequence"/>
</dbReference>
<proteinExistence type="predicted"/>
<accession>A0A3E2VP33</accession>
<dbReference type="AlphaFoldDB" id="A0A3E2VP33"/>
<protein>
    <submittedName>
        <fullName evidence="1">Uncharacterized protein</fullName>
    </submittedName>
</protein>
<dbReference type="RefSeq" id="WP_117444155.1">
    <property type="nucleotide sequence ID" value="NZ_JAJFEN010000010.1"/>
</dbReference>
<organism evidence="1 2">
    <name type="scientific">Clostridium innocuum</name>
    <dbReference type="NCBI Taxonomy" id="1522"/>
    <lineage>
        <taxon>Bacteria</taxon>
        <taxon>Bacillati</taxon>
        <taxon>Bacillota</taxon>
        <taxon>Clostridia</taxon>
        <taxon>Eubacteriales</taxon>
        <taxon>Clostridiaceae</taxon>
        <taxon>Clostridium</taxon>
    </lineage>
</organism>
<dbReference type="EMBL" id="QVEV01000030">
    <property type="protein sequence ID" value="RGC12468.1"/>
    <property type="molecule type" value="Genomic_DNA"/>
</dbReference>
<evidence type="ECO:0000313" key="2">
    <source>
        <dbReference type="Proteomes" id="UP000260025"/>
    </source>
</evidence>